<feature type="compositionally biased region" description="Polar residues" evidence="1">
    <location>
        <begin position="1232"/>
        <end position="1244"/>
    </location>
</feature>
<feature type="region of interest" description="Disordered" evidence="1">
    <location>
        <begin position="174"/>
        <end position="265"/>
    </location>
</feature>
<proteinExistence type="predicted"/>
<organism evidence="3 4">
    <name type="scientific">Cladophialophora yegresii CBS 114405</name>
    <dbReference type="NCBI Taxonomy" id="1182544"/>
    <lineage>
        <taxon>Eukaryota</taxon>
        <taxon>Fungi</taxon>
        <taxon>Dikarya</taxon>
        <taxon>Ascomycota</taxon>
        <taxon>Pezizomycotina</taxon>
        <taxon>Eurotiomycetes</taxon>
        <taxon>Chaetothyriomycetidae</taxon>
        <taxon>Chaetothyriales</taxon>
        <taxon>Herpotrichiellaceae</taxon>
        <taxon>Cladophialophora</taxon>
    </lineage>
</organism>
<dbReference type="EMBL" id="AMGW01000005">
    <property type="protein sequence ID" value="EXJ57456.1"/>
    <property type="molecule type" value="Genomic_DNA"/>
</dbReference>
<dbReference type="InterPro" id="IPR036361">
    <property type="entry name" value="SAP_dom_sf"/>
</dbReference>
<feature type="compositionally biased region" description="Pro residues" evidence="1">
    <location>
        <begin position="188"/>
        <end position="209"/>
    </location>
</feature>
<feature type="region of interest" description="Disordered" evidence="1">
    <location>
        <begin position="1342"/>
        <end position="1376"/>
    </location>
</feature>
<name>W9VYX5_9EURO</name>
<gene>
    <name evidence="3" type="ORF">A1O7_07804</name>
</gene>
<feature type="compositionally biased region" description="Polar residues" evidence="1">
    <location>
        <begin position="949"/>
        <end position="958"/>
    </location>
</feature>
<dbReference type="STRING" id="1182544.W9VYX5"/>
<evidence type="ECO:0000313" key="3">
    <source>
        <dbReference type="EMBL" id="EXJ57456.1"/>
    </source>
</evidence>
<dbReference type="GO" id="GO:0005829">
    <property type="term" value="C:cytosol"/>
    <property type="evidence" value="ECO:0007669"/>
    <property type="project" value="TreeGrafter"/>
</dbReference>
<feature type="region of interest" description="Disordered" evidence="1">
    <location>
        <begin position="1"/>
        <end position="20"/>
    </location>
</feature>
<evidence type="ECO:0000256" key="1">
    <source>
        <dbReference type="SAM" id="MobiDB-lite"/>
    </source>
</evidence>
<feature type="region of interest" description="Disordered" evidence="1">
    <location>
        <begin position="669"/>
        <end position="726"/>
    </location>
</feature>
<feature type="compositionally biased region" description="Low complexity" evidence="1">
    <location>
        <begin position="711"/>
        <end position="726"/>
    </location>
</feature>
<feature type="region of interest" description="Disordered" evidence="1">
    <location>
        <begin position="872"/>
        <end position="907"/>
    </location>
</feature>
<feature type="compositionally biased region" description="Basic and acidic residues" evidence="1">
    <location>
        <begin position="1191"/>
        <end position="1204"/>
    </location>
</feature>
<feature type="compositionally biased region" description="Basic and acidic residues" evidence="1">
    <location>
        <begin position="669"/>
        <end position="678"/>
    </location>
</feature>
<dbReference type="InterPro" id="IPR038765">
    <property type="entry name" value="Papain-like_cys_pep_sf"/>
</dbReference>
<dbReference type="GeneID" id="19182375"/>
<comment type="caution">
    <text evidence="3">The sequence shown here is derived from an EMBL/GenBank/DDBJ whole genome shotgun (WGS) entry which is preliminary data.</text>
</comment>
<dbReference type="OrthoDB" id="289038at2759"/>
<sequence>MAKKKPSKASRRGASAPSANQKYWSSYSIDKLIQQCKSRQIPVPPQKLKRQEYVDKIEESLAKFGDKGPRDWNKLTVEDLKNECSLRNIDITGLKKQGLVEKLEKGNPKTGIKEPAGPRQTATQTSNDQQNQRVSSANADKDYDNWDYRTRLLPAWKTLGIKSRKAVDIIQALKDRDKEESSQGGGSPGPPSGGPEPPAGAPEPPPRTPEQPADKGTSPAASGNSPRPAGGQHGATAGGTLASPTSSTGSAFHRESAPPDPTRPVETPLEALEAARSDNLSQAHGIGLSNPSHLCYRNVLFIMLLHCNRILSWIENRHIPNLENAGFALQIKQRRDDPLEEDERAYTDIWCEFLELANVYWRGEGTDQSTIDRAMRKFWSYVTNDNRQYEVGEMPNEGTCAFKDQTREHDVPELFEWLVDFSVRQLDSYLTLHDYDDTWRITILNRNVKELMTVYQSVHYPCSQRRRVKHRKSKLEEGQMLRVNIPPGRRRGQQNVTLEQCLEHSVSFDMDACACAPRSAPENNDDAADANQTPRRAWSKMWYTPEVLFVQLKRFKEARTARGDYRFDRHGNVLFEKDNSRVEIPEELDLAPFLEERGQAHDLSSKYTLVGIISHQGTRDGGHYITNVRRGDDWHEFDDDSVKKTSLKAVLDQKRRFTPYVILYERIPEEGEREDVNDNTHSNADNNEHDDAYTNASASPSARGDGRARNTRNPRANNAANRVAKASNRGNKLDTVATNNNRSYNHVASREALHDKPSLFTTPYVQSMLASVFNKLEKYFRKEVQDEVTALQQVEDQYREANTLDILTNYFIRREADMLATQQEQAGQIDRLECYAAILEDQNSELMSIVDHVDPAALIVLSRKRGHEEIYDGESDLGEGLIPPSKRSRRNGGHTSSMDVRAGSDYDAHGMLASDGLRDKLQHTNNEFHGADGELPDCVTSEEEVVDGTDSQSASMSLSEPEPESEPEDVHEDVHESEAEIELEAAPESQIDASLLEEAAISEAETEIDYTLLMRERNLAKRAFADDYAAKHSILRLEGQWSWMGPRYQQDFEAQLAEFVDGWEAAYYENLVREKADANWRNNLGTEEAGMPPPSNPGNPDKAYFPPQSAVPVPNYQPTSIPAPVYTPRSPRYVAEPDPTYDYSYIPPRPRYMRPYTYPYAYPYTYRNSSWRPYTPADTDDSPSRRFYTTGKDRDTRPSPRTKVESVTPGARGLGLGVGTSNASPTRAPYSARTTIKRSPQSAQTRTRIRTRTRPTEVRSATGTPIIHRLWRNCTLTRTRPTEARSPPKTPIKRSPQSPHIHTRTPHRGHSQDQTQSRTGIDLAVLWPPGFRVSRLVGDEPGVPAPTWDPVTPEDQSTWYTPPRPRRSTPRPMSTRETAALLRKGRSPGLGYNNGSSPFRVGPQFGRIDLNRVAWPRVLREEAVGESMKAEGVAADWW</sequence>
<dbReference type="Gene3D" id="3.90.70.10">
    <property type="entry name" value="Cysteine proteinases"/>
    <property type="match status" value="1"/>
</dbReference>
<keyword evidence="4" id="KW-1185">Reference proteome</keyword>
<feature type="compositionally biased region" description="Polar residues" evidence="1">
    <location>
        <begin position="120"/>
        <end position="138"/>
    </location>
</feature>
<feature type="domain" description="USP" evidence="2">
    <location>
        <begin position="286"/>
        <end position="667"/>
    </location>
</feature>
<dbReference type="PROSITE" id="PS00973">
    <property type="entry name" value="USP_2"/>
    <property type="match status" value="1"/>
</dbReference>
<dbReference type="eggNOG" id="KOG1870">
    <property type="taxonomic scope" value="Eukaryota"/>
</dbReference>
<dbReference type="CDD" id="cd02257">
    <property type="entry name" value="Peptidase_C19"/>
    <property type="match status" value="1"/>
</dbReference>
<dbReference type="GO" id="GO:0005634">
    <property type="term" value="C:nucleus"/>
    <property type="evidence" value="ECO:0007669"/>
    <property type="project" value="TreeGrafter"/>
</dbReference>
<dbReference type="GO" id="GO:0016579">
    <property type="term" value="P:protein deubiquitination"/>
    <property type="evidence" value="ECO:0007669"/>
    <property type="project" value="InterPro"/>
</dbReference>
<protein>
    <recommendedName>
        <fullName evidence="2">USP domain-containing protein</fullName>
    </recommendedName>
</protein>
<dbReference type="PANTHER" id="PTHR24006">
    <property type="entry name" value="UBIQUITIN CARBOXYL-TERMINAL HYDROLASE"/>
    <property type="match status" value="1"/>
</dbReference>
<evidence type="ECO:0000313" key="4">
    <source>
        <dbReference type="Proteomes" id="UP000019473"/>
    </source>
</evidence>
<feature type="region of interest" description="Disordered" evidence="1">
    <location>
        <begin position="99"/>
        <end position="146"/>
    </location>
</feature>
<dbReference type="PROSITE" id="PS50235">
    <property type="entry name" value="USP_3"/>
    <property type="match status" value="1"/>
</dbReference>
<dbReference type="RefSeq" id="XP_007759990.1">
    <property type="nucleotide sequence ID" value="XM_007761800.1"/>
</dbReference>
<reference evidence="3 4" key="1">
    <citation type="submission" date="2013-03" db="EMBL/GenBank/DDBJ databases">
        <title>The Genome Sequence of Cladophialophora yegresii CBS 114405.</title>
        <authorList>
            <consortium name="The Broad Institute Genomics Platform"/>
            <person name="Cuomo C."/>
            <person name="de Hoog S."/>
            <person name="Gorbushina A."/>
            <person name="Walker B."/>
            <person name="Young S.K."/>
            <person name="Zeng Q."/>
            <person name="Gargeya S."/>
            <person name="Fitzgerald M."/>
            <person name="Haas B."/>
            <person name="Abouelleil A."/>
            <person name="Allen A.W."/>
            <person name="Alvarado L."/>
            <person name="Arachchi H.M."/>
            <person name="Berlin A.M."/>
            <person name="Chapman S.B."/>
            <person name="Gainer-Dewar J."/>
            <person name="Goldberg J."/>
            <person name="Griggs A."/>
            <person name="Gujja S."/>
            <person name="Hansen M."/>
            <person name="Howarth C."/>
            <person name="Imamovic A."/>
            <person name="Ireland A."/>
            <person name="Larimer J."/>
            <person name="McCowan C."/>
            <person name="Murphy C."/>
            <person name="Pearson M."/>
            <person name="Poon T.W."/>
            <person name="Priest M."/>
            <person name="Roberts A."/>
            <person name="Saif S."/>
            <person name="Shea T."/>
            <person name="Sisk P."/>
            <person name="Sykes S."/>
            <person name="Wortman J."/>
            <person name="Nusbaum C."/>
            <person name="Birren B."/>
        </authorList>
    </citation>
    <scope>NUCLEOTIDE SEQUENCE [LARGE SCALE GENOMIC DNA]</scope>
    <source>
        <strain evidence="3 4">CBS 114405</strain>
    </source>
</reference>
<dbReference type="Gene3D" id="1.10.720.30">
    <property type="entry name" value="SAP domain"/>
    <property type="match status" value="1"/>
</dbReference>
<feature type="region of interest" description="Disordered" evidence="1">
    <location>
        <begin position="1174"/>
        <end position="1260"/>
    </location>
</feature>
<feature type="region of interest" description="Disordered" evidence="1">
    <location>
        <begin position="1277"/>
        <end position="1318"/>
    </location>
</feature>
<dbReference type="InterPro" id="IPR028889">
    <property type="entry name" value="USP"/>
</dbReference>
<dbReference type="SUPFAM" id="SSF54001">
    <property type="entry name" value="Cysteine proteinases"/>
    <property type="match status" value="1"/>
</dbReference>
<dbReference type="Proteomes" id="UP000019473">
    <property type="component" value="Unassembled WGS sequence"/>
</dbReference>
<dbReference type="GO" id="GO:0004843">
    <property type="term" value="F:cysteine-type deubiquitinase activity"/>
    <property type="evidence" value="ECO:0007669"/>
    <property type="project" value="InterPro"/>
</dbReference>
<feature type="region of interest" description="Disordered" evidence="1">
    <location>
        <begin position="1083"/>
        <end position="1102"/>
    </location>
</feature>
<dbReference type="VEuPathDB" id="FungiDB:A1O7_07804"/>
<accession>W9VYX5</accession>
<feature type="region of interest" description="Disordered" evidence="1">
    <location>
        <begin position="941"/>
        <end position="973"/>
    </location>
</feature>
<feature type="compositionally biased region" description="Basic residues" evidence="1">
    <location>
        <begin position="1"/>
        <end position="11"/>
    </location>
</feature>
<evidence type="ECO:0000259" key="2">
    <source>
        <dbReference type="PROSITE" id="PS50235"/>
    </source>
</evidence>
<dbReference type="InterPro" id="IPR001394">
    <property type="entry name" value="Peptidase_C19_UCH"/>
</dbReference>
<dbReference type="Pfam" id="PF00443">
    <property type="entry name" value="UCH"/>
    <property type="match status" value="1"/>
</dbReference>
<dbReference type="InterPro" id="IPR050164">
    <property type="entry name" value="Peptidase_C19"/>
</dbReference>
<dbReference type="InterPro" id="IPR018200">
    <property type="entry name" value="USP_CS"/>
</dbReference>
<dbReference type="HOGENOM" id="CLU_252010_0_0_1"/>
<feature type="compositionally biased region" description="Acidic residues" evidence="1">
    <location>
        <begin position="961"/>
        <end position="971"/>
    </location>
</feature>